<dbReference type="Gene3D" id="1.25.40.10">
    <property type="entry name" value="Tetratricopeptide repeat domain"/>
    <property type="match status" value="1"/>
</dbReference>
<comment type="caution">
    <text evidence="7">The sequence shown here is derived from an EMBL/GenBank/DDBJ whole genome shotgun (WGS) entry which is preliminary data.</text>
</comment>
<dbReference type="Proteomes" id="UP000310158">
    <property type="component" value="Unassembled WGS sequence"/>
</dbReference>
<dbReference type="InterPro" id="IPR025986">
    <property type="entry name" value="RPAP3-like_C"/>
</dbReference>
<evidence type="ECO:0000313" key="7">
    <source>
        <dbReference type="EMBL" id="THH14016.1"/>
    </source>
</evidence>
<dbReference type="GO" id="GO:0101031">
    <property type="term" value="C:protein folding chaperone complex"/>
    <property type="evidence" value="ECO:0007669"/>
    <property type="project" value="TreeGrafter"/>
</dbReference>
<dbReference type="InterPro" id="IPR019734">
    <property type="entry name" value="TPR_rpt"/>
</dbReference>
<evidence type="ECO:0000256" key="2">
    <source>
        <dbReference type="ARBA" id="ARBA00022803"/>
    </source>
</evidence>
<feature type="compositionally biased region" description="Basic and acidic residues" evidence="5">
    <location>
        <begin position="211"/>
        <end position="222"/>
    </location>
</feature>
<dbReference type="OrthoDB" id="629492at2759"/>
<evidence type="ECO:0000259" key="6">
    <source>
        <dbReference type="Pfam" id="PF13877"/>
    </source>
</evidence>
<dbReference type="InterPro" id="IPR011990">
    <property type="entry name" value="TPR-like_helical_dom_sf"/>
</dbReference>
<evidence type="ECO:0000256" key="4">
    <source>
        <dbReference type="ARBA" id="ARBA00040133"/>
    </source>
</evidence>
<dbReference type="AlphaFoldDB" id="A0A4S4LP16"/>
<protein>
    <recommendedName>
        <fullName evidence="4">RNA polymerase II-associated protein 3</fullName>
    </recommendedName>
</protein>
<sequence>MSSSPALIAKEKGNSAFKSGDYPTAIGHYTTAALADPKDPTYPLNRAAAYLKLGKNEDAERDCGKVLSLSPKNVKALFRRAQARIELQKLAEARQGEFAPTTSRPNHRTKSPPDLHNALKLEPTNNAVKTELARLDTLTKKGKLKAQTKSTPKDVSPPQPQPPTPPTPTKRRRIPITIVEPPTSSPPATDLLSPVSSRTLPFPPTSKKPSTFKEAKQAREATKPSTVISPRGGIFRGSGEHTVFSAPSSDEAKPQEPREEVKVHEKVVKEHKESVLNGEPSSLTLPPPATLDSVGNAKPPMTLFDFTRIWESSGSVEERWGLLSVRPLLVHSPSPCCPRQQKFSVDSNVCILPSQKIPPPTLPALFQTSLDPSLLSSLLTTFQALLTRRTENADALNVNGWIREYMIHLARVPRFSTIVLFMSKEEKKRVKDVWTALGREGTECSIVRNIWCDMYYGEVRAVAIDVDFFIISGIARAHATAENANPNISKRETIGIHGVIYRPDAYASIWRLWTVSTQYSAGSEPYPGAPLTVAWGALERRVHDARRQWHTYTLSNWGSAAFDTFELTPTAALLGVTVELPTAFVVKLSRARRPRYGEETEAPDIDIVMYVRTEDGDLGSLAR</sequence>
<proteinExistence type="inferred from homology"/>
<organism evidence="7 8">
    <name type="scientific">Bondarzewia mesenterica</name>
    <dbReference type="NCBI Taxonomy" id="1095465"/>
    <lineage>
        <taxon>Eukaryota</taxon>
        <taxon>Fungi</taxon>
        <taxon>Dikarya</taxon>
        <taxon>Basidiomycota</taxon>
        <taxon>Agaricomycotina</taxon>
        <taxon>Agaricomycetes</taxon>
        <taxon>Russulales</taxon>
        <taxon>Bondarzewiaceae</taxon>
        <taxon>Bondarzewia</taxon>
    </lineage>
</organism>
<keyword evidence="1" id="KW-0677">Repeat</keyword>
<evidence type="ECO:0000256" key="5">
    <source>
        <dbReference type="SAM" id="MobiDB-lite"/>
    </source>
</evidence>
<feature type="compositionally biased region" description="Pro residues" evidence="5">
    <location>
        <begin position="155"/>
        <end position="168"/>
    </location>
</feature>
<evidence type="ECO:0000256" key="3">
    <source>
        <dbReference type="ARBA" id="ARBA00038275"/>
    </source>
</evidence>
<feature type="region of interest" description="Disordered" evidence="5">
    <location>
        <begin position="94"/>
        <end position="296"/>
    </location>
</feature>
<reference evidence="7 8" key="1">
    <citation type="submission" date="2019-02" db="EMBL/GenBank/DDBJ databases">
        <title>Genome sequencing of the rare red list fungi Bondarzewia mesenterica.</title>
        <authorList>
            <person name="Buettner E."/>
            <person name="Kellner H."/>
        </authorList>
    </citation>
    <scope>NUCLEOTIDE SEQUENCE [LARGE SCALE GENOMIC DNA]</scope>
    <source>
        <strain evidence="7 8">DSM 108281</strain>
    </source>
</reference>
<dbReference type="InterPro" id="IPR051966">
    <property type="entry name" value="RPAP3"/>
</dbReference>
<gene>
    <name evidence="7" type="ORF">EW146_g6278</name>
</gene>
<dbReference type="PANTHER" id="PTHR46423">
    <property type="entry name" value="RNA POLYMERASE II-ASSOCIATED PROTEIN 3"/>
    <property type="match status" value="1"/>
</dbReference>
<evidence type="ECO:0000256" key="1">
    <source>
        <dbReference type="ARBA" id="ARBA00022737"/>
    </source>
</evidence>
<keyword evidence="2" id="KW-0802">TPR repeat</keyword>
<dbReference type="SUPFAM" id="SSF48452">
    <property type="entry name" value="TPR-like"/>
    <property type="match status" value="1"/>
</dbReference>
<keyword evidence="8" id="KW-1185">Reference proteome</keyword>
<comment type="similarity">
    <text evidence="3">Belongs to the RPAP3 family.</text>
</comment>
<dbReference type="Pfam" id="PF13877">
    <property type="entry name" value="RPAP3_C"/>
    <property type="match status" value="1"/>
</dbReference>
<accession>A0A4S4LP16</accession>
<dbReference type="SMART" id="SM00028">
    <property type="entry name" value="TPR"/>
    <property type="match status" value="2"/>
</dbReference>
<dbReference type="EMBL" id="SGPL01000309">
    <property type="protein sequence ID" value="THH14016.1"/>
    <property type="molecule type" value="Genomic_DNA"/>
</dbReference>
<feature type="domain" description="RNA-polymerase II-associated protein 3-like C-terminal" evidence="6">
    <location>
        <begin position="356"/>
        <end position="427"/>
    </location>
</feature>
<dbReference type="PANTHER" id="PTHR46423:SF1">
    <property type="entry name" value="RNA POLYMERASE II-ASSOCIATED PROTEIN 3"/>
    <property type="match status" value="1"/>
</dbReference>
<feature type="compositionally biased region" description="Basic and acidic residues" evidence="5">
    <location>
        <begin position="250"/>
        <end position="274"/>
    </location>
</feature>
<evidence type="ECO:0000313" key="8">
    <source>
        <dbReference type="Proteomes" id="UP000310158"/>
    </source>
</evidence>
<dbReference type="Pfam" id="PF13432">
    <property type="entry name" value="TPR_16"/>
    <property type="match status" value="1"/>
</dbReference>
<name>A0A4S4LP16_9AGAM</name>